<evidence type="ECO:0000256" key="5">
    <source>
        <dbReference type="ARBA" id="ARBA00022605"/>
    </source>
</evidence>
<proteinExistence type="inferred from homology"/>
<organism evidence="13 14">
    <name type="scientific">Nesterenkonia rhizosphaerae</name>
    <dbReference type="NCBI Taxonomy" id="1348272"/>
    <lineage>
        <taxon>Bacteria</taxon>
        <taxon>Bacillati</taxon>
        <taxon>Actinomycetota</taxon>
        <taxon>Actinomycetes</taxon>
        <taxon>Micrococcales</taxon>
        <taxon>Micrococcaceae</taxon>
        <taxon>Nesterenkonia</taxon>
    </lineage>
</organism>
<keyword evidence="8" id="KW-0460">Magnesium</keyword>
<accession>A0ABP9G3L8</accession>
<evidence type="ECO:0000256" key="11">
    <source>
        <dbReference type="ARBA" id="ARBA00048138"/>
    </source>
</evidence>
<dbReference type="Gene3D" id="3.40.50.1000">
    <property type="entry name" value="HAD superfamily/HAD-like"/>
    <property type="match status" value="1"/>
</dbReference>
<evidence type="ECO:0000313" key="13">
    <source>
        <dbReference type="EMBL" id="GAA4927467.1"/>
    </source>
</evidence>
<dbReference type="InterPro" id="IPR050582">
    <property type="entry name" value="HAD-like_SerB"/>
</dbReference>
<evidence type="ECO:0000256" key="3">
    <source>
        <dbReference type="ARBA" id="ARBA00009184"/>
    </source>
</evidence>
<dbReference type="EMBL" id="BAABLW010000007">
    <property type="protein sequence ID" value="GAA4927467.1"/>
    <property type="molecule type" value="Genomic_DNA"/>
</dbReference>
<sequence>MSAATAAETAQDLPTGTVAMIAAAELDPALMRSLTAEFARRGTVHAAQAESFATPTGGIQAVRWSVTLDDSDDDFGSQFLVSLLEDAAEQLRDRQPSDNPEVTTTVLSVHHRPTGQMMLVMDVDSTLIDQEVIDLLAAHAGKEAEVAEVTERAMRGELDFSESLHARVAVLQDLPEQILHQTLQKVTPTEGAQHLLESFRRRGYPAFAVSGGFEQILQPLAEQLGLTGYRANILELSDRKLTGKVTGQVVDRAVKREQLKHWALDSGVPVSNVVAVGDGANDLDMLGAAGVGVAFCAKPALAEQADLVISHRNMQLISYALGLTPHEVPAHR</sequence>
<evidence type="ECO:0000256" key="7">
    <source>
        <dbReference type="ARBA" id="ARBA00022801"/>
    </source>
</evidence>
<comment type="caution">
    <text evidence="13">The sequence shown here is derived from an EMBL/GenBank/DDBJ whole genome shotgun (WGS) entry which is preliminary data.</text>
</comment>
<dbReference type="NCBIfam" id="TIGR01488">
    <property type="entry name" value="HAD-SF-IB"/>
    <property type="match status" value="1"/>
</dbReference>
<dbReference type="InterPro" id="IPR036412">
    <property type="entry name" value="HAD-like_sf"/>
</dbReference>
<evidence type="ECO:0000256" key="4">
    <source>
        <dbReference type="ARBA" id="ARBA00012640"/>
    </source>
</evidence>
<reference evidence="14" key="1">
    <citation type="journal article" date="2019" name="Int. J. Syst. Evol. Microbiol.">
        <title>The Global Catalogue of Microorganisms (GCM) 10K type strain sequencing project: providing services to taxonomists for standard genome sequencing and annotation.</title>
        <authorList>
            <consortium name="The Broad Institute Genomics Platform"/>
            <consortium name="The Broad Institute Genome Sequencing Center for Infectious Disease"/>
            <person name="Wu L."/>
            <person name="Ma J."/>
        </authorList>
    </citation>
    <scope>NUCLEOTIDE SEQUENCE [LARGE SCALE GENOMIC DNA]</scope>
    <source>
        <strain evidence="14">JCM 19129</strain>
    </source>
</reference>
<keyword evidence="5" id="KW-0028">Amino-acid biosynthesis</keyword>
<evidence type="ECO:0000256" key="10">
    <source>
        <dbReference type="ARBA" id="ARBA00031693"/>
    </source>
</evidence>
<dbReference type="SFLD" id="SFLDF00029">
    <property type="entry name" value="phosphoserine_phosphatase"/>
    <property type="match status" value="1"/>
</dbReference>
<evidence type="ECO:0000256" key="12">
    <source>
        <dbReference type="ARBA" id="ARBA00048523"/>
    </source>
</evidence>
<evidence type="ECO:0000256" key="1">
    <source>
        <dbReference type="ARBA" id="ARBA00001946"/>
    </source>
</evidence>
<keyword evidence="9" id="KW-0718">Serine biosynthesis</keyword>
<dbReference type="InterPro" id="IPR023214">
    <property type="entry name" value="HAD_sf"/>
</dbReference>
<evidence type="ECO:0000256" key="8">
    <source>
        <dbReference type="ARBA" id="ARBA00022842"/>
    </source>
</evidence>
<comment type="pathway">
    <text evidence="2">Amino-acid biosynthesis; L-serine biosynthesis; L-serine from 3-phospho-D-glycerate: step 3/3.</text>
</comment>
<evidence type="ECO:0000313" key="14">
    <source>
        <dbReference type="Proteomes" id="UP001500368"/>
    </source>
</evidence>
<comment type="catalytic activity">
    <reaction evidence="11">
        <text>O-phospho-L-serine + H2O = L-serine + phosphate</text>
        <dbReference type="Rhea" id="RHEA:21208"/>
        <dbReference type="ChEBI" id="CHEBI:15377"/>
        <dbReference type="ChEBI" id="CHEBI:33384"/>
        <dbReference type="ChEBI" id="CHEBI:43474"/>
        <dbReference type="ChEBI" id="CHEBI:57524"/>
        <dbReference type="EC" id="3.1.3.3"/>
    </reaction>
</comment>
<dbReference type="SFLD" id="SFLDG01136">
    <property type="entry name" value="C1.6:_Phosphoserine_Phosphatas"/>
    <property type="match status" value="1"/>
</dbReference>
<protein>
    <recommendedName>
        <fullName evidence="4">phosphoserine phosphatase</fullName>
        <ecNumber evidence="4">3.1.3.3</ecNumber>
    </recommendedName>
    <alternativeName>
        <fullName evidence="10">O-phosphoserine phosphohydrolase</fullName>
    </alternativeName>
</protein>
<keyword evidence="6" id="KW-0479">Metal-binding</keyword>
<evidence type="ECO:0000256" key="2">
    <source>
        <dbReference type="ARBA" id="ARBA00005135"/>
    </source>
</evidence>
<evidence type="ECO:0000256" key="9">
    <source>
        <dbReference type="ARBA" id="ARBA00023299"/>
    </source>
</evidence>
<dbReference type="NCBIfam" id="TIGR00338">
    <property type="entry name" value="serB"/>
    <property type="match status" value="1"/>
</dbReference>
<comment type="cofactor">
    <cofactor evidence="1">
        <name>Mg(2+)</name>
        <dbReference type="ChEBI" id="CHEBI:18420"/>
    </cofactor>
</comment>
<dbReference type="SFLD" id="SFLDG01137">
    <property type="entry name" value="C1.6.1:_Phosphoserine_Phosphat"/>
    <property type="match status" value="1"/>
</dbReference>
<name>A0ABP9G3L8_9MICC</name>
<dbReference type="SUPFAM" id="SSF56784">
    <property type="entry name" value="HAD-like"/>
    <property type="match status" value="1"/>
</dbReference>
<dbReference type="Proteomes" id="UP001500368">
    <property type="component" value="Unassembled WGS sequence"/>
</dbReference>
<keyword evidence="14" id="KW-1185">Reference proteome</keyword>
<dbReference type="PANTHER" id="PTHR43344:SF2">
    <property type="entry name" value="PHOSPHOSERINE PHOSPHATASE"/>
    <property type="match status" value="1"/>
</dbReference>
<dbReference type="EC" id="3.1.3.3" evidence="4"/>
<dbReference type="SFLD" id="SFLDS00003">
    <property type="entry name" value="Haloacid_Dehalogenase"/>
    <property type="match status" value="1"/>
</dbReference>
<gene>
    <name evidence="13" type="ORF">GCM10025790_27050</name>
</gene>
<comment type="similarity">
    <text evidence="3">Belongs to the HAD-like hydrolase superfamily. SerB family.</text>
</comment>
<comment type="catalytic activity">
    <reaction evidence="12">
        <text>O-phospho-D-serine + H2O = D-serine + phosphate</text>
        <dbReference type="Rhea" id="RHEA:24873"/>
        <dbReference type="ChEBI" id="CHEBI:15377"/>
        <dbReference type="ChEBI" id="CHEBI:35247"/>
        <dbReference type="ChEBI" id="CHEBI:43474"/>
        <dbReference type="ChEBI" id="CHEBI:58680"/>
        <dbReference type="EC" id="3.1.3.3"/>
    </reaction>
</comment>
<keyword evidence="7" id="KW-0378">Hydrolase</keyword>
<dbReference type="RefSeq" id="WP_345478522.1">
    <property type="nucleotide sequence ID" value="NZ_BAABLW010000007.1"/>
</dbReference>
<evidence type="ECO:0000256" key="6">
    <source>
        <dbReference type="ARBA" id="ARBA00022723"/>
    </source>
</evidence>
<dbReference type="Pfam" id="PF00702">
    <property type="entry name" value="Hydrolase"/>
    <property type="match status" value="1"/>
</dbReference>
<dbReference type="PANTHER" id="PTHR43344">
    <property type="entry name" value="PHOSPHOSERINE PHOSPHATASE"/>
    <property type="match status" value="1"/>
</dbReference>
<dbReference type="InterPro" id="IPR004469">
    <property type="entry name" value="PSP"/>
</dbReference>